<dbReference type="HOGENOM" id="CLU_078015_1_0_1"/>
<evidence type="ECO:0000313" key="2">
    <source>
        <dbReference type="Proteomes" id="UP000053593"/>
    </source>
</evidence>
<dbReference type="EMBL" id="KN834780">
    <property type="protein sequence ID" value="KIK59246.1"/>
    <property type="molecule type" value="Genomic_DNA"/>
</dbReference>
<reference evidence="1 2" key="1">
    <citation type="submission" date="2014-04" db="EMBL/GenBank/DDBJ databases">
        <title>Evolutionary Origins and Diversification of the Mycorrhizal Mutualists.</title>
        <authorList>
            <consortium name="DOE Joint Genome Institute"/>
            <consortium name="Mycorrhizal Genomics Consortium"/>
            <person name="Kohler A."/>
            <person name="Kuo A."/>
            <person name="Nagy L.G."/>
            <person name="Floudas D."/>
            <person name="Copeland A."/>
            <person name="Barry K.W."/>
            <person name="Cichocki N."/>
            <person name="Veneault-Fourrey C."/>
            <person name="LaButti K."/>
            <person name="Lindquist E.A."/>
            <person name="Lipzen A."/>
            <person name="Lundell T."/>
            <person name="Morin E."/>
            <person name="Murat C."/>
            <person name="Riley R."/>
            <person name="Ohm R."/>
            <person name="Sun H."/>
            <person name="Tunlid A."/>
            <person name="Henrissat B."/>
            <person name="Grigoriev I.V."/>
            <person name="Hibbett D.S."/>
            <person name="Martin F."/>
        </authorList>
    </citation>
    <scope>NUCLEOTIDE SEQUENCE [LARGE SCALE GENOMIC DNA]</scope>
    <source>
        <strain evidence="1 2">FD-317 M1</strain>
    </source>
</reference>
<accession>A0A0D0BUR7</accession>
<dbReference type="OrthoDB" id="3054003at2759"/>
<sequence>MSSNASALPNLLVFPEDRQLVGLSNWAIFRDHLQSVAQSTGLSGYLDGTIIAPASPAAGAVSAPAVAPSAAAPMLTATPINSYPQSIRVPQDMTAHQMWTRLTSEYNMTSAVAQSLAKEHIQQYKYVPGTPFEEYFKQLEALCKAASNVGCTVGDKDLHSCFLTSLSLDHLWILQTNGACSYCDLKCALLEYDMMVELANSSAATSATAPNALIVAGKSNASNKN</sequence>
<proteinExistence type="predicted"/>
<organism evidence="1 2">
    <name type="scientific">Collybiopsis luxurians FD-317 M1</name>
    <dbReference type="NCBI Taxonomy" id="944289"/>
    <lineage>
        <taxon>Eukaryota</taxon>
        <taxon>Fungi</taxon>
        <taxon>Dikarya</taxon>
        <taxon>Basidiomycota</taxon>
        <taxon>Agaricomycotina</taxon>
        <taxon>Agaricomycetes</taxon>
        <taxon>Agaricomycetidae</taxon>
        <taxon>Agaricales</taxon>
        <taxon>Marasmiineae</taxon>
        <taxon>Omphalotaceae</taxon>
        <taxon>Collybiopsis</taxon>
        <taxon>Collybiopsis luxurians</taxon>
    </lineage>
</organism>
<dbReference type="Pfam" id="PF14223">
    <property type="entry name" value="Retrotran_gag_2"/>
    <property type="match status" value="1"/>
</dbReference>
<dbReference type="Proteomes" id="UP000053593">
    <property type="component" value="Unassembled WGS sequence"/>
</dbReference>
<protein>
    <submittedName>
        <fullName evidence="1">Unplaced genomic scaffold GYMLUscaffold_32, whole genome shotgun sequence</fullName>
    </submittedName>
</protein>
<keyword evidence="2" id="KW-1185">Reference proteome</keyword>
<gene>
    <name evidence="1" type="ORF">GYMLUDRAFT_245325</name>
</gene>
<name>A0A0D0BUR7_9AGAR</name>
<evidence type="ECO:0000313" key="1">
    <source>
        <dbReference type="EMBL" id="KIK59246.1"/>
    </source>
</evidence>
<dbReference type="AlphaFoldDB" id="A0A0D0BUR7"/>